<evidence type="ECO:0000313" key="4">
    <source>
        <dbReference type="EMBL" id="GAA5517926.1"/>
    </source>
</evidence>
<dbReference type="Pfam" id="PF13411">
    <property type="entry name" value="MerR_1"/>
    <property type="match status" value="1"/>
</dbReference>
<comment type="caution">
    <text evidence="4">The sequence shown here is derived from an EMBL/GenBank/DDBJ whole genome shotgun (WGS) entry which is preliminary data.</text>
</comment>
<sequence>MAQAAPRARDDVTPAEDEAHSRSGAPASREVTSPTGTWPHSLSHEPMLRVSDVLGLVQRQFPTLTPSKLRFLDSSGLVTPERTPSGYRQYSPADVERLRFVLRQQRDHYRPLTVIREQLDALDAGRLHEPVTLTEISEAPDDYLTAAAVAERGGITRDTLAELEALGIVAPTVPDGYEPAVLDVVVASAAYLRAGGDARALRTLVLAARREADRAEAHAAPLRRRDRGQAEAAAAEFGEAAIAAFSAVVRQRVGG</sequence>
<dbReference type="SUPFAM" id="SSF46955">
    <property type="entry name" value="Putative DNA-binding domain"/>
    <property type="match status" value="1"/>
</dbReference>
<dbReference type="InterPro" id="IPR047057">
    <property type="entry name" value="MerR_fam"/>
</dbReference>
<accession>A0ABP9WDL1</accession>
<dbReference type="PANTHER" id="PTHR30204:SF89">
    <property type="entry name" value="HTH MERR-TYPE DOMAIN-CONTAINING PROTEIN"/>
    <property type="match status" value="1"/>
</dbReference>
<dbReference type="Proteomes" id="UP001426770">
    <property type="component" value="Unassembled WGS sequence"/>
</dbReference>
<dbReference type="EMBL" id="BAABRR010000001">
    <property type="protein sequence ID" value="GAA5517926.1"/>
    <property type="molecule type" value="Genomic_DNA"/>
</dbReference>
<dbReference type="Gene3D" id="1.10.1660.10">
    <property type="match status" value="1"/>
</dbReference>
<dbReference type="PANTHER" id="PTHR30204">
    <property type="entry name" value="REDOX-CYCLING DRUG-SENSING TRANSCRIPTIONAL ACTIVATOR SOXR"/>
    <property type="match status" value="1"/>
</dbReference>
<feature type="domain" description="HTH merR-type" evidence="3">
    <location>
        <begin position="64"/>
        <end position="121"/>
    </location>
</feature>
<gene>
    <name evidence="4" type="ORF">Lsed01_00343</name>
</gene>
<protein>
    <submittedName>
        <fullName evidence="4">HTH-type transcriptional regulator Rv1828</fullName>
    </submittedName>
</protein>
<keyword evidence="5" id="KW-1185">Reference proteome</keyword>
<dbReference type="CDD" id="cd00592">
    <property type="entry name" value="HTH_MerR-like"/>
    <property type="match status" value="1"/>
</dbReference>
<name>A0ABP9WDL1_9MICO</name>
<keyword evidence="1" id="KW-0238">DNA-binding</keyword>
<dbReference type="SMART" id="SM00422">
    <property type="entry name" value="HTH_MERR"/>
    <property type="match status" value="1"/>
</dbReference>
<reference evidence="4 5" key="1">
    <citation type="submission" date="2024-02" db="EMBL/GenBank/DDBJ databases">
        <title>Lysinimicrobium sediminis NBRC 112286.</title>
        <authorList>
            <person name="Ichikawa N."/>
            <person name="Katano-Makiyama Y."/>
            <person name="Hidaka K."/>
        </authorList>
    </citation>
    <scope>NUCLEOTIDE SEQUENCE [LARGE SCALE GENOMIC DNA]</scope>
    <source>
        <strain evidence="4 5">NBRC 112286</strain>
    </source>
</reference>
<dbReference type="PROSITE" id="PS50937">
    <property type="entry name" value="HTH_MERR_2"/>
    <property type="match status" value="1"/>
</dbReference>
<dbReference type="InterPro" id="IPR009061">
    <property type="entry name" value="DNA-bd_dom_put_sf"/>
</dbReference>
<feature type="region of interest" description="Disordered" evidence="2">
    <location>
        <begin position="1"/>
        <end position="43"/>
    </location>
</feature>
<evidence type="ECO:0000256" key="1">
    <source>
        <dbReference type="ARBA" id="ARBA00023125"/>
    </source>
</evidence>
<dbReference type="InterPro" id="IPR000551">
    <property type="entry name" value="MerR-type_HTH_dom"/>
</dbReference>
<evidence type="ECO:0000256" key="2">
    <source>
        <dbReference type="SAM" id="MobiDB-lite"/>
    </source>
</evidence>
<proteinExistence type="predicted"/>
<organism evidence="4 5">
    <name type="scientific">Demequina sediminis</name>
    <dbReference type="NCBI Taxonomy" id="1930058"/>
    <lineage>
        <taxon>Bacteria</taxon>
        <taxon>Bacillati</taxon>
        <taxon>Actinomycetota</taxon>
        <taxon>Actinomycetes</taxon>
        <taxon>Micrococcales</taxon>
        <taxon>Demequinaceae</taxon>
        <taxon>Demequina</taxon>
    </lineage>
</organism>
<feature type="compositionally biased region" description="Polar residues" evidence="2">
    <location>
        <begin position="30"/>
        <end position="40"/>
    </location>
</feature>
<feature type="compositionally biased region" description="Basic and acidic residues" evidence="2">
    <location>
        <begin position="7"/>
        <end position="21"/>
    </location>
</feature>
<evidence type="ECO:0000259" key="3">
    <source>
        <dbReference type="PROSITE" id="PS50937"/>
    </source>
</evidence>
<evidence type="ECO:0000313" key="5">
    <source>
        <dbReference type="Proteomes" id="UP001426770"/>
    </source>
</evidence>